<protein>
    <submittedName>
        <fullName evidence="2">Uncharacterized protein</fullName>
    </submittedName>
</protein>
<evidence type="ECO:0000313" key="3">
    <source>
        <dbReference type="Proteomes" id="UP000270678"/>
    </source>
</evidence>
<keyword evidence="1" id="KW-1133">Transmembrane helix</keyword>
<gene>
    <name evidence="2" type="ORF">EI981_19745</name>
</gene>
<organism evidence="2 3">
    <name type="scientific">Paenibacillus lutimineralis</name>
    <dbReference type="NCBI Taxonomy" id="2707005"/>
    <lineage>
        <taxon>Bacteria</taxon>
        <taxon>Bacillati</taxon>
        <taxon>Bacillota</taxon>
        <taxon>Bacilli</taxon>
        <taxon>Bacillales</taxon>
        <taxon>Paenibacillaceae</taxon>
        <taxon>Paenibacillus</taxon>
    </lineage>
</organism>
<feature type="transmembrane region" description="Helical" evidence="1">
    <location>
        <begin position="75"/>
        <end position="97"/>
    </location>
</feature>
<reference evidence="3" key="1">
    <citation type="submission" date="2018-12" db="EMBL/GenBank/DDBJ databases">
        <title>Complete genome sequence of Paenibacillus sp. MBLB1234.</title>
        <authorList>
            <person name="Nam Y.-D."/>
            <person name="Kang J."/>
            <person name="Chung W.-H."/>
            <person name="Park Y.S."/>
        </authorList>
    </citation>
    <scope>NUCLEOTIDE SEQUENCE [LARGE SCALE GENOMIC DNA]</scope>
    <source>
        <strain evidence="3">MBLB1234</strain>
    </source>
</reference>
<dbReference type="RefSeq" id="WP_127001086.1">
    <property type="nucleotide sequence ID" value="NZ_CP034346.1"/>
</dbReference>
<dbReference type="AlphaFoldDB" id="A0A3S9V1J9"/>
<feature type="transmembrane region" description="Helical" evidence="1">
    <location>
        <begin position="34"/>
        <end position="55"/>
    </location>
</feature>
<evidence type="ECO:0000313" key="2">
    <source>
        <dbReference type="EMBL" id="AZS16462.1"/>
    </source>
</evidence>
<accession>A0A3S9V1J9</accession>
<evidence type="ECO:0000256" key="1">
    <source>
        <dbReference type="SAM" id="Phobius"/>
    </source>
</evidence>
<dbReference type="Proteomes" id="UP000270678">
    <property type="component" value="Chromosome"/>
</dbReference>
<proteinExistence type="predicted"/>
<dbReference type="EMBL" id="CP034346">
    <property type="protein sequence ID" value="AZS16462.1"/>
    <property type="molecule type" value="Genomic_DNA"/>
</dbReference>
<keyword evidence="1" id="KW-0812">Transmembrane</keyword>
<keyword evidence="3" id="KW-1185">Reference proteome</keyword>
<feature type="transmembrane region" description="Helical" evidence="1">
    <location>
        <begin position="6"/>
        <end position="27"/>
    </location>
</feature>
<name>A0A3S9V1J9_9BACL</name>
<dbReference type="KEGG" id="plut:EI981_19745"/>
<keyword evidence="1" id="KW-0472">Membrane</keyword>
<sequence length="108" mass="11931">MIFFTIYMIVGMIVAAAGLASAARTVVKKKNYPVAAVFIVCILFSIVLSPIWPVMLGFTLVVPPFISMGDKLIEAGLMLTLCVTLPIVVVFILFWVGNRRRKKRLDKG</sequence>